<dbReference type="Pfam" id="PF05729">
    <property type="entry name" value="NACHT"/>
    <property type="match status" value="1"/>
</dbReference>
<name>A0A202BWH0_9FLAO</name>
<sequence length="1940" mass="228158">MKINPNSSIRSGYSYEDLFILKLCVDWLHNPDKYIEIKIQFTPENLDIKGFALDDVTAKRNDGITEYYQIKYIQNPDTDFWDLNKLLSKGLSKWIKSFSALKESERFCSLITNGQLDETLCVFFSDDHFNFEKFKKNNSDFIQTLKIEAFSELALKSFFDNFEFKFNQPSKVSFEEELRQVLYKDLKVTKAGVDSLLIYIAQQGSEKKPQIITLKEIRSRLSWDNPRPLNQNFVVPFDFQFFDKVVHQDIIDELQTLKGGIKVFIGKPGSGKSTYLSKLYSILQKKGCLVFRHHYHLNPKDSSFYERLNSERVIEGLKAEFKKQKNSIIESLGEQNTSHIQLKEFIDQISNYSNNSGVPFVLIIDGLDHVIREGNSQRQLIDFLNEVLFPQKGFWLIFGTQEVATDCFPNAIHQYAPKNEWIEIKGLNRQSIKSIVNKSFPKQEESYGSYYENIISKIQKLTDGNPLHLRYILREIKHRKMHLSSYDLDNISPYDGEIEKYYEALWRRLPKISKTISFALTTLDFKLQEEQLYSLVSNLDIKPHKIDESFTQIRHLFRFDLRGISVFHNSFLVFILKQPELRMQQISLYRELEKWLKEDNQKDLCWSELPKIQYYLGKPELLLSINNEWITDHYLKRKSENIIENTLYIASKASFELKYLDKVIYFSTVLNIFRNREYNLGETLATMWMISFRMTTEFPLAFPDFSELTGYQVKEILIELFRKGKISEIPDDAINRINDLFQTNDEDSNDLAKYWVEVLCYADPDVNRVFNFIKQFRKNNNSSFLFGYYIKVLLEINSSEQKINKITSLKINIPEKKEIAKSLIFDDLLKRTPKYKELIFKLLKGNEILRNLYCKLFNFEYDSNLEILPFESFPKEVRYFSYEVYPISKKFEQNLISSFLNEKVNYISSISTDKNEEWLIQFYNAVVKIGEIIRMHYDSKNYLSIKSSLLPLIELPELSFSENRDIYDYERETIPKIINISLWLTNTVNRFGGVQYELNYDDLEFLTDWKAYNRKSLNEVINSKMIFIEKNDFNFFIQNESKGILEKTVPFNEKAQRLCELAIFALNNSDTVNANILIKEAAKNILAYGNHKDMLLYQILESIEICVKSGSKLGSKFIKQIFPYVFNIEELTDGDETRHFMGKLCGLLIIVDPQLLYNQYFHYIEKREYYDIENSFGDVLYTLDYKDPIAKAIAGTAIDPHYETLVKVSKEKTDVIPVLSELQRRFNYDLSTEVKKDTKKKEKATKIGAVLPNKIKEYIENEIGYKIRFVDYNISGLLQDWFQSRLSKNLSVEESIIEIKKIINGDYSKVSSELLDEVYPFAYEYDKEFAYECISWAHSNGGGWSVFSRNIEESQIRWKKIKVDFPDRVNDFYFKTVSNVGLRYGADKDYVVPIPNSNQFFVDIDNLPEAERITQYYLDILPQIFPNVELILPDYFITPTEITTFDILLSRFTWISPIVRGLAGEQIANLLILDETGEYHQIFFNYLFEEELESRVCEGLLVLIKSLAKSNSQTYTLLTQSVLDNLLSIRCMATDLLLMKISSKLNLSLRFSGEMITAISSGKTILTEEKFKKLIGRNLPLKYLDDIDFLQSKATYQFKIWKVWCNMYEDECEIRGINYNRNTDEDFKNSQYNYMKGRSTVFADILKSTFFRLIDAVYQFDLIKVNDILRLTIMNLPVDYSLWNIDVTDKPNWLQKFSTDTLLNIENAGEKYEKLFEGDKEFIPVYFNYTFPVKNNSNERKSNFYNITTTLFGCNEKFIDTYSEEEIQDKLFDAGMWYNPTLIPFQYGLLDCQLEFLEPKLTSSELVPLISPLARQTNNMWNYFRMKENIFLLSKTLSQESHFDISSNQIIYKKDNDIVAFFGDFLEDFKDTTPFGEPMGYGTYLMIKKSFLKEFITKDKKYKIGILAKYTSIKKNSLGREDRYEEKERFEKLLLDIKKK</sequence>
<evidence type="ECO:0000313" key="3">
    <source>
        <dbReference type="Proteomes" id="UP000196355"/>
    </source>
</evidence>
<accession>A0A202BWH0</accession>
<reference evidence="3" key="1">
    <citation type="submission" date="2017-02" db="EMBL/GenBank/DDBJ databases">
        <authorList>
            <person name="Tetz G."/>
            <person name="Tetz V."/>
        </authorList>
    </citation>
    <scope>NUCLEOTIDE SEQUENCE [LARGE SCALE GENOMIC DNA]</scope>
    <source>
        <strain evidence="3">VT16-26</strain>
    </source>
</reference>
<dbReference type="Gene3D" id="3.40.50.300">
    <property type="entry name" value="P-loop containing nucleotide triphosphate hydrolases"/>
    <property type="match status" value="1"/>
</dbReference>
<dbReference type="SUPFAM" id="SSF52540">
    <property type="entry name" value="P-loop containing nucleoside triphosphate hydrolases"/>
    <property type="match status" value="1"/>
</dbReference>
<dbReference type="InterPro" id="IPR007111">
    <property type="entry name" value="NACHT_NTPase"/>
</dbReference>
<dbReference type="RefSeq" id="WP_087711271.1">
    <property type="nucleotide sequence ID" value="NZ_MVAG01000128.1"/>
</dbReference>
<comment type="caution">
    <text evidence="2">The sequence shown here is derived from an EMBL/GenBank/DDBJ whole genome shotgun (WGS) entry which is preliminary data.</text>
</comment>
<feature type="domain" description="NACHT" evidence="1">
    <location>
        <begin position="263"/>
        <end position="442"/>
    </location>
</feature>
<dbReference type="InterPro" id="IPR027417">
    <property type="entry name" value="P-loop_NTPase"/>
</dbReference>
<evidence type="ECO:0000259" key="1">
    <source>
        <dbReference type="Pfam" id="PF05729"/>
    </source>
</evidence>
<organism evidence="2 3">
    <name type="scientific">Chryseobacterium mucoviscidosis</name>
    <dbReference type="NCBI Taxonomy" id="1945581"/>
    <lineage>
        <taxon>Bacteria</taxon>
        <taxon>Pseudomonadati</taxon>
        <taxon>Bacteroidota</taxon>
        <taxon>Flavobacteriia</taxon>
        <taxon>Flavobacteriales</taxon>
        <taxon>Weeksellaceae</taxon>
        <taxon>Chryseobacterium group</taxon>
        <taxon>Chryseobacterium</taxon>
    </lineage>
</organism>
<protein>
    <recommendedName>
        <fullName evidence="1">NACHT domain-containing protein</fullName>
    </recommendedName>
</protein>
<evidence type="ECO:0000313" key="2">
    <source>
        <dbReference type="EMBL" id="OVE55837.1"/>
    </source>
</evidence>
<gene>
    <name evidence="2" type="ORF">B0E34_16620</name>
</gene>
<dbReference type="Proteomes" id="UP000196355">
    <property type="component" value="Unassembled WGS sequence"/>
</dbReference>
<proteinExistence type="predicted"/>
<dbReference type="EMBL" id="MVAG01000128">
    <property type="protein sequence ID" value="OVE55837.1"/>
    <property type="molecule type" value="Genomic_DNA"/>
</dbReference>
<keyword evidence="3" id="KW-1185">Reference proteome</keyword>